<keyword evidence="2" id="KW-0238">DNA-binding</keyword>
<evidence type="ECO:0000313" key="3">
    <source>
        <dbReference type="EMBL" id="WMN18788.1"/>
    </source>
</evidence>
<proteinExistence type="predicted"/>
<keyword evidence="1" id="KW-0680">Restriction system</keyword>
<dbReference type="Gene3D" id="3.90.220.20">
    <property type="entry name" value="DNA methylase specificity domains"/>
    <property type="match status" value="1"/>
</dbReference>
<name>A0ABY9NJQ2_9PSED</name>
<evidence type="ECO:0000313" key="4">
    <source>
        <dbReference type="Proteomes" id="UP001237292"/>
    </source>
</evidence>
<dbReference type="EMBL" id="CP133164">
    <property type="protein sequence ID" value="WMN18788.1"/>
    <property type="molecule type" value="Genomic_DNA"/>
</dbReference>
<evidence type="ECO:0000256" key="1">
    <source>
        <dbReference type="ARBA" id="ARBA00022747"/>
    </source>
</evidence>
<organism evidence="3 4">
    <name type="scientific">Pseudomonas piscis</name>
    <dbReference type="NCBI Taxonomy" id="2614538"/>
    <lineage>
        <taxon>Bacteria</taxon>
        <taxon>Pseudomonadati</taxon>
        <taxon>Pseudomonadota</taxon>
        <taxon>Gammaproteobacteria</taxon>
        <taxon>Pseudomonadales</taxon>
        <taxon>Pseudomonadaceae</taxon>
        <taxon>Pseudomonas</taxon>
    </lineage>
</organism>
<dbReference type="SUPFAM" id="SSF116734">
    <property type="entry name" value="DNA methylase specificity domain"/>
    <property type="match status" value="1"/>
</dbReference>
<keyword evidence="4" id="KW-1185">Reference proteome</keyword>
<gene>
    <name evidence="3" type="ORF">QL104_05110</name>
</gene>
<dbReference type="RefSeq" id="WP_282878809.1">
    <property type="nucleotide sequence ID" value="NZ_CP133164.1"/>
</dbReference>
<protein>
    <recommendedName>
        <fullName evidence="5">Restriction endonuclease subunit S</fullName>
    </recommendedName>
</protein>
<dbReference type="Proteomes" id="UP001237292">
    <property type="component" value="Chromosome"/>
</dbReference>
<dbReference type="InterPro" id="IPR044946">
    <property type="entry name" value="Restrct_endonuc_typeI_TRD_sf"/>
</dbReference>
<evidence type="ECO:0000256" key="2">
    <source>
        <dbReference type="ARBA" id="ARBA00023125"/>
    </source>
</evidence>
<sequence length="296" mass="33605">MIDPDTGGLVDAVDDQLKVDMEALRAGKQTPTLRYVNSEDVSMRCAVPAFYDRRYDDAFDEAMKSEKFQGFTSMTIGEMVKADMLTIRNGHGSPTQSVRVGTVPYIKVSDLRAGLVNINPTNRVPHAVAEKFWRGKSSGLKAWDLICPERTSKNIGDFCMMLPGQEQVVTTKEVIVVRPGNKAIFDPFYLTWALTLSIVRDQWRRVIFMQTNREDVGDRYLEVRIPVPCDANHATTVSQPFRDYYQNLAKARDELRAYLATEPHHHFFIGTADEAVEDITEIEEEGAFEHEFSDRT</sequence>
<accession>A0ABY9NJQ2</accession>
<reference evidence="3 4" key="1">
    <citation type="journal article" date="2023" name="Access Microbiol">
        <title>The genome of a steinernematid-associated Pseudomonas piscis bacterium encodes the biosynthesis of insect toxins.</title>
        <authorList>
            <person name="Awori R.M."/>
            <person name="Hendre P."/>
            <person name="Amugune N.O."/>
        </authorList>
    </citation>
    <scope>NUCLEOTIDE SEQUENCE [LARGE SCALE GENOMIC DNA]</scope>
    <source>
        <strain evidence="3 4">75</strain>
    </source>
</reference>
<evidence type="ECO:0008006" key="5">
    <source>
        <dbReference type="Google" id="ProtNLM"/>
    </source>
</evidence>